<evidence type="ECO:0000313" key="13">
    <source>
        <dbReference type="Proteomes" id="UP000186594"/>
    </source>
</evidence>
<dbReference type="AlphaFoldDB" id="A0A1U7LTM6"/>
<evidence type="ECO:0000313" key="12">
    <source>
        <dbReference type="EMBL" id="OLL26020.1"/>
    </source>
</evidence>
<feature type="transmembrane region" description="Helical" evidence="11">
    <location>
        <begin position="239"/>
        <end position="259"/>
    </location>
</feature>
<dbReference type="GO" id="GO:0006457">
    <property type="term" value="P:protein folding"/>
    <property type="evidence" value="ECO:0007669"/>
    <property type="project" value="TreeGrafter"/>
</dbReference>
<dbReference type="Proteomes" id="UP000186594">
    <property type="component" value="Unassembled WGS sequence"/>
</dbReference>
<keyword evidence="10" id="KW-0961">Cell wall biogenesis/degradation</keyword>
<dbReference type="InterPro" id="IPR022057">
    <property type="entry name" value="Chs7"/>
</dbReference>
<gene>
    <name evidence="12" type="ORF">NEOLI_000192</name>
</gene>
<keyword evidence="13" id="KW-1185">Reference proteome</keyword>
<evidence type="ECO:0000256" key="4">
    <source>
        <dbReference type="ARBA" id="ARBA00022448"/>
    </source>
</evidence>
<evidence type="ECO:0000256" key="6">
    <source>
        <dbReference type="ARBA" id="ARBA00022824"/>
    </source>
</evidence>
<dbReference type="EMBL" id="LXFE01000257">
    <property type="protein sequence ID" value="OLL26020.1"/>
    <property type="molecule type" value="Genomic_DNA"/>
</dbReference>
<dbReference type="Pfam" id="PF12271">
    <property type="entry name" value="Chs7"/>
    <property type="match status" value="1"/>
</dbReference>
<feature type="transmembrane region" description="Helical" evidence="11">
    <location>
        <begin position="42"/>
        <end position="66"/>
    </location>
</feature>
<keyword evidence="5 11" id="KW-0812">Transmembrane</keyword>
<feature type="transmembrane region" description="Helical" evidence="11">
    <location>
        <begin position="152"/>
        <end position="170"/>
    </location>
</feature>
<accession>A0A1U7LTM6</accession>
<dbReference type="STRING" id="1198029.A0A1U7LTM6"/>
<comment type="caution">
    <text evidence="12">The sequence shown here is derived from an EMBL/GenBank/DDBJ whole genome shotgun (WGS) entry which is preliminary data.</text>
</comment>
<comment type="similarity">
    <text evidence="2">Belongs to the CHS7 family.</text>
</comment>
<evidence type="ECO:0000256" key="1">
    <source>
        <dbReference type="ARBA" id="ARBA00004477"/>
    </source>
</evidence>
<evidence type="ECO:0000256" key="10">
    <source>
        <dbReference type="ARBA" id="ARBA00023316"/>
    </source>
</evidence>
<dbReference type="OMA" id="TVWEVKD"/>
<evidence type="ECO:0000256" key="7">
    <source>
        <dbReference type="ARBA" id="ARBA00022927"/>
    </source>
</evidence>
<dbReference type="PANTHER" id="PTHR35329">
    <property type="entry name" value="CHITIN SYNTHASE EXPORT CHAPERONE"/>
    <property type="match status" value="1"/>
</dbReference>
<keyword evidence="9 11" id="KW-0472">Membrane</keyword>
<organism evidence="12 13">
    <name type="scientific">Neolecta irregularis (strain DAH-3)</name>
    <dbReference type="NCBI Taxonomy" id="1198029"/>
    <lineage>
        <taxon>Eukaryota</taxon>
        <taxon>Fungi</taxon>
        <taxon>Dikarya</taxon>
        <taxon>Ascomycota</taxon>
        <taxon>Taphrinomycotina</taxon>
        <taxon>Neolectales</taxon>
        <taxon>Neolectaceae</taxon>
        <taxon>Neolecta</taxon>
    </lineage>
</organism>
<dbReference type="GO" id="GO:0005789">
    <property type="term" value="C:endoplasmic reticulum membrane"/>
    <property type="evidence" value="ECO:0007669"/>
    <property type="project" value="UniProtKB-SubCell"/>
</dbReference>
<reference evidence="12 13" key="1">
    <citation type="submission" date="2016-04" db="EMBL/GenBank/DDBJ databases">
        <title>Evolutionary innovation and constraint leading to complex multicellularity in the Ascomycota.</title>
        <authorList>
            <person name="Cisse O."/>
            <person name="Nguyen A."/>
            <person name="Hewitt D.A."/>
            <person name="Jedd G."/>
            <person name="Stajich J.E."/>
        </authorList>
    </citation>
    <scope>NUCLEOTIDE SEQUENCE [LARGE SCALE GENOMIC DNA]</scope>
    <source>
        <strain evidence="12 13">DAH-3</strain>
    </source>
</reference>
<dbReference type="GO" id="GO:0051082">
    <property type="term" value="F:unfolded protein binding"/>
    <property type="evidence" value="ECO:0007669"/>
    <property type="project" value="TreeGrafter"/>
</dbReference>
<keyword evidence="7" id="KW-0653">Protein transport</keyword>
<dbReference type="GO" id="GO:0015031">
    <property type="term" value="P:protein transport"/>
    <property type="evidence" value="ECO:0007669"/>
    <property type="project" value="UniProtKB-KW"/>
</dbReference>
<evidence type="ECO:0000256" key="11">
    <source>
        <dbReference type="SAM" id="Phobius"/>
    </source>
</evidence>
<feature type="transmembrane region" description="Helical" evidence="11">
    <location>
        <begin position="106"/>
        <end position="131"/>
    </location>
</feature>
<protein>
    <recommendedName>
        <fullName evidence="3">Chitin synthase export chaperone</fullName>
    </recommendedName>
</protein>
<feature type="transmembrane region" description="Helical" evidence="11">
    <location>
        <begin position="78"/>
        <end position="100"/>
    </location>
</feature>
<sequence length="333" mass="35155">MAFGSFAAICNAAPLPLCALVGEPRGAGPACYARNIELANTLIFEGAAAVVQLAALVMVGVMLANIGAKYTAVGRREMATFLHLYVLLTAVTLVLDAGVVGPPAPVYAWAVAAQCGLVTATSWCLLGNGAVGFQLAEDGTRLSLALLRGSSLLVFLASSGVALGTFRGWIGSTAALFAVLYVAPAAILAAYAASQVYLVLATLRDRWPLFDIAFGVFFFALGQVALHALSPAICARANHYLDGLFFVAVANLLAVMMVYKVPPPACCPAHPQFWDSITKEDLEFSVSMKANVWEVKERLLPDDDRRPYDYSDSAASLQTSAYTGHPAHAASEY</sequence>
<evidence type="ECO:0000256" key="8">
    <source>
        <dbReference type="ARBA" id="ARBA00022989"/>
    </source>
</evidence>
<evidence type="ECO:0000256" key="3">
    <source>
        <dbReference type="ARBA" id="ARBA00018354"/>
    </source>
</evidence>
<comment type="subcellular location">
    <subcellularLocation>
        <location evidence="1">Endoplasmic reticulum membrane</location>
        <topology evidence="1">Multi-pass membrane protein</topology>
    </subcellularLocation>
</comment>
<keyword evidence="4" id="KW-0813">Transport</keyword>
<keyword evidence="8 11" id="KW-1133">Transmembrane helix</keyword>
<feature type="transmembrane region" description="Helical" evidence="11">
    <location>
        <begin position="212"/>
        <end position="233"/>
    </location>
</feature>
<evidence type="ECO:0000256" key="9">
    <source>
        <dbReference type="ARBA" id="ARBA00023136"/>
    </source>
</evidence>
<evidence type="ECO:0000256" key="5">
    <source>
        <dbReference type="ARBA" id="ARBA00022692"/>
    </source>
</evidence>
<name>A0A1U7LTM6_NEOID</name>
<keyword evidence="6" id="KW-0256">Endoplasmic reticulum</keyword>
<proteinExistence type="inferred from homology"/>
<feature type="transmembrane region" description="Helical" evidence="11">
    <location>
        <begin position="176"/>
        <end position="200"/>
    </location>
</feature>
<dbReference type="GO" id="GO:0071555">
    <property type="term" value="P:cell wall organization"/>
    <property type="evidence" value="ECO:0007669"/>
    <property type="project" value="UniProtKB-KW"/>
</dbReference>
<evidence type="ECO:0000256" key="2">
    <source>
        <dbReference type="ARBA" id="ARBA00009274"/>
    </source>
</evidence>
<dbReference type="PANTHER" id="PTHR35329:SF2">
    <property type="entry name" value="CHITIN SYNTHASE EXPORT CHAPERONE"/>
    <property type="match status" value="1"/>
</dbReference>